<organism evidence="1 2">
    <name type="scientific">Hymenobacter bucti</name>
    <dbReference type="NCBI Taxonomy" id="1844114"/>
    <lineage>
        <taxon>Bacteria</taxon>
        <taxon>Pseudomonadati</taxon>
        <taxon>Bacteroidota</taxon>
        <taxon>Cytophagia</taxon>
        <taxon>Cytophagales</taxon>
        <taxon>Hymenobacteraceae</taxon>
        <taxon>Hymenobacter</taxon>
    </lineage>
</organism>
<dbReference type="EMBL" id="JBHUFD010000018">
    <property type="protein sequence ID" value="MFD1874981.1"/>
    <property type="molecule type" value="Genomic_DNA"/>
</dbReference>
<accession>A0ABW4QZD3</accession>
<gene>
    <name evidence="1" type="ORF">ACFSDX_21285</name>
</gene>
<protein>
    <submittedName>
        <fullName evidence="1">Uncharacterized protein</fullName>
    </submittedName>
</protein>
<evidence type="ECO:0000313" key="1">
    <source>
        <dbReference type="EMBL" id="MFD1874981.1"/>
    </source>
</evidence>
<dbReference type="RefSeq" id="WP_382317244.1">
    <property type="nucleotide sequence ID" value="NZ_JBHUFD010000018.1"/>
</dbReference>
<evidence type="ECO:0000313" key="2">
    <source>
        <dbReference type="Proteomes" id="UP001597197"/>
    </source>
</evidence>
<keyword evidence="2" id="KW-1185">Reference proteome</keyword>
<dbReference type="Proteomes" id="UP001597197">
    <property type="component" value="Unassembled WGS sequence"/>
</dbReference>
<sequence>MQSHLHSTPESVLATATSVSAPAAAPCPILAAAKARAKVLKKWRKQERLRFFSGVCASLHALGFSF</sequence>
<comment type="caution">
    <text evidence="1">The sequence shown here is derived from an EMBL/GenBank/DDBJ whole genome shotgun (WGS) entry which is preliminary data.</text>
</comment>
<name>A0ABW4QZD3_9BACT</name>
<reference evidence="2" key="1">
    <citation type="journal article" date="2019" name="Int. J. Syst. Evol. Microbiol.">
        <title>The Global Catalogue of Microorganisms (GCM) 10K type strain sequencing project: providing services to taxonomists for standard genome sequencing and annotation.</title>
        <authorList>
            <consortium name="The Broad Institute Genomics Platform"/>
            <consortium name="The Broad Institute Genome Sequencing Center for Infectious Disease"/>
            <person name="Wu L."/>
            <person name="Ma J."/>
        </authorList>
    </citation>
    <scope>NUCLEOTIDE SEQUENCE [LARGE SCALE GENOMIC DNA]</scope>
    <source>
        <strain evidence="2">CGMCC 1.15795</strain>
    </source>
</reference>
<proteinExistence type="predicted"/>